<dbReference type="Proteomes" id="UP000001558">
    <property type="component" value="Chromosome"/>
</dbReference>
<name>A3QHB7_SHELP</name>
<keyword evidence="3" id="KW-1185">Reference proteome</keyword>
<evidence type="ECO:0000256" key="1">
    <source>
        <dbReference type="SAM" id="MobiDB-lite"/>
    </source>
</evidence>
<gene>
    <name evidence="2" type="ordered locus">Shew_2999</name>
</gene>
<dbReference type="OrthoDB" id="6228912at2"/>
<dbReference type="RefSeq" id="WP_011866796.1">
    <property type="nucleotide sequence ID" value="NC_009092.1"/>
</dbReference>
<dbReference type="HOGENOM" id="CLU_179354_0_0_6"/>
<dbReference type="eggNOG" id="ENOG502ZE6F">
    <property type="taxonomic scope" value="Bacteria"/>
</dbReference>
<sequence>MSNVIQLLERMGQDAALQNQDAKAQEILAADVAAEIKNSLLVNDTEALHEQLDICPDVVAFLLPAEDEQKEDENNENEEQEQASAVNQ</sequence>
<proteinExistence type="predicted"/>
<organism evidence="2 3">
    <name type="scientific">Shewanella loihica (strain ATCC BAA-1088 / PV-4)</name>
    <dbReference type="NCBI Taxonomy" id="323850"/>
    <lineage>
        <taxon>Bacteria</taxon>
        <taxon>Pseudomonadati</taxon>
        <taxon>Pseudomonadota</taxon>
        <taxon>Gammaproteobacteria</taxon>
        <taxon>Alteromonadales</taxon>
        <taxon>Shewanellaceae</taxon>
        <taxon>Shewanella</taxon>
    </lineage>
</organism>
<feature type="compositionally biased region" description="Acidic residues" evidence="1">
    <location>
        <begin position="65"/>
        <end position="81"/>
    </location>
</feature>
<evidence type="ECO:0000313" key="2">
    <source>
        <dbReference type="EMBL" id="ABO24865.1"/>
    </source>
</evidence>
<dbReference type="STRING" id="323850.Shew_2999"/>
<dbReference type="AlphaFoldDB" id="A3QHB7"/>
<dbReference type="EMBL" id="CP000606">
    <property type="protein sequence ID" value="ABO24865.1"/>
    <property type="molecule type" value="Genomic_DNA"/>
</dbReference>
<reference evidence="2 3" key="1">
    <citation type="submission" date="2007-03" db="EMBL/GenBank/DDBJ databases">
        <title>Complete sequence of Shewanella loihica PV-4.</title>
        <authorList>
            <consortium name="US DOE Joint Genome Institute"/>
            <person name="Copeland A."/>
            <person name="Lucas S."/>
            <person name="Lapidus A."/>
            <person name="Barry K."/>
            <person name="Detter J.C."/>
            <person name="Glavina del Rio T."/>
            <person name="Hammon N."/>
            <person name="Israni S."/>
            <person name="Dalin E."/>
            <person name="Tice H."/>
            <person name="Pitluck S."/>
            <person name="Chain P."/>
            <person name="Malfatti S."/>
            <person name="Shin M."/>
            <person name="Vergez L."/>
            <person name="Schmutz J."/>
            <person name="Larimer F."/>
            <person name="Land M."/>
            <person name="Hauser L."/>
            <person name="Kyrpides N."/>
            <person name="Mikhailova N."/>
            <person name="Romine M.F."/>
            <person name="Serres G."/>
            <person name="Fredrickson J."/>
            <person name="Tiedje J."/>
            <person name="Richardson P."/>
        </authorList>
    </citation>
    <scope>NUCLEOTIDE SEQUENCE [LARGE SCALE GENOMIC DNA]</scope>
    <source>
        <strain evidence="3">ATCC BAA-1088 / PV-4</strain>
    </source>
</reference>
<feature type="region of interest" description="Disordered" evidence="1">
    <location>
        <begin position="65"/>
        <end position="88"/>
    </location>
</feature>
<protein>
    <submittedName>
        <fullName evidence="2">Uncharacterized protein</fullName>
    </submittedName>
</protein>
<accession>A3QHB7</accession>
<dbReference type="KEGG" id="slo:Shew_2999"/>
<evidence type="ECO:0000313" key="3">
    <source>
        <dbReference type="Proteomes" id="UP000001558"/>
    </source>
</evidence>